<accession>A0A7Y9DLC4</accession>
<proteinExistence type="predicted"/>
<dbReference type="AlphaFoldDB" id="A0A7Y9DLC4"/>
<gene>
    <name evidence="2" type="ORF">BJ968_002254</name>
</gene>
<feature type="chain" id="PRO_5030788771" evidence="1">
    <location>
        <begin position="28"/>
        <end position="264"/>
    </location>
</feature>
<name>A0A7Y9DLC4_9ACTN</name>
<keyword evidence="3" id="KW-1185">Reference proteome</keyword>
<dbReference type="RefSeq" id="WP_179751895.1">
    <property type="nucleotide sequence ID" value="NZ_BAAAGN010000009.1"/>
</dbReference>
<protein>
    <submittedName>
        <fullName evidence="2">Uncharacterized protein with LGFP repeats</fullName>
    </submittedName>
</protein>
<comment type="caution">
    <text evidence="2">The sequence shown here is derived from an EMBL/GenBank/DDBJ whole genome shotgun (WGS) entry which is preliminary data.</text>
</comment>
<reference evidence="2 3" key="1">
    <citation type="submission" date="2020-07" db="EMBL/GenBank/DDBJ databases">
        <title>Sequencing the genomes of 1000 actinobacteria strains.</title>
        <authorList>
            <person name="Klenk H.-P."/>
        </authorList>
    </citation>
    <scope>NUCLEOTIDE SEQUENCE [LARGE SCALE GENOMIC DNA]</scope>
    <source>
        <strain evidence="2 3">DSM 7487</strain>
    </source>
</reference>
<sequence length="264" mass="28766">MGEIVRKFSTVLVSAALLLGVASPAQADPRVGGEIGYAYDYSYGGSGGFLGNPTTGEVRTPNGKGAYVVFQGGSVYWSPWTGAHEVHGEIRNGYARTGWENGLLGFPVTDELTSDSRRAKFQRFEGGVVLWTPWTGAHEMHGAIRAAYNDFYTYGEGYDVAEAEDVLGFPTSDEIRTPDGRGAYNTFQWGSIYWSPGSGAHAVYGAIRDAWAGQGYENGRLGFPLEDEYVYEEGIVVQNFEGGLIAFDPFEGRAHVFPGEHLWD</sequence>
<dbReference type="EMBL" id="JACCBB010000001">
    <property type="protein sequence ID" value="NYD22714.1"/>
    <property type="molecule type" value="Genomic_DNA"/>
</dbReference>
<evidence type="ECO:0000313" key="2">
    <source>
        <dbReference type="EMBL" id="NYD22714.1"/>
    </source>
</evidence>
<dbReference type="Proteomes" id="UP000521922">
    <property type="component" value="Unassembled WGS sequence"/>
</dbReference>
<keyword evidence="1" id="KW-0732">Signal</keyword>
<dbReference type="InterPro" id="IPR013207">
    <property type="entry name" value="LGFP"/>
</dbReference>
<feature type="signal peptide" evidence="1">
    <location>
        <begin position="1"/>
        <end position="27"/>
    </location>
</feature>
<evidence type="ECO:0000313" key="3">
    <source>
        <dbReference type="Proteomes" id="UP000521922"/>
    </source>
</evidence>
<evidence type="ECO:0000256" key="1">
    <source>
        <dbReference type="SAM" id="SignalP"/>
    </source>
</evidence>
<dbReference type="Pfam" id="PF08310">
    <property type="entry name" value="LGFP"/>
    <property type="match status" value="3"/>
</dbReference>
<organism evidence="2 3">
    <name type="scientific">Kineococcus aurantiacus</name>
    <dbReference type="NCBI Taxonomy" id="37633"/>
    <lineage>
        <taxon>Bacteria</taxon>
        <taxon>Bacillati</taxon>
        <taxon>Actinomycetota</taxon>
        <taxon>Actinomycetes</taxon>
        <taxon>Kineosporiales</taxon>
        <taxon>Kineosporiaceae</taxon>
        <taxon>Kineococcus</taxon>
    </lineage>
</organism>